<name>A0ABV4HEH9_9SPHI</name>
<dbReference type="EC" id="3.6.1.1" evidence="2"/>
<dbReference type="Gene3D" id="3.90.80.10">
    <property type="entry name" value="Inorganic pyrophosphatase"/>
    <property type="match status" value="1"/>
</dbReference>
<dbReference type="Pfam" id="PF00719">
    <property type="entry name" value="Pyrophosphatase"/>
    <property type="match status" value="1"/>
</dbReference>
<protein>
    <recommendedName>
        <fullName evidence="2">inorganic diphosphatase</fullName>
        <ecNumber evidence="2">3.6.1.1</ecNumber>
    </recommendedName>
</protein>
<comment type="caution">
    <text evidence="6">The sequence shown here is derived from an EMBL/GenBank/DDBJ whole genome shotgun (WGS) entry which is preliminary data.</text>
</comment>
<evidence type="ECO:0000256" key="1">
    <source>
        <dbReference type="ARBA" id="ARBA00001946"/>
    </source>
</evidence>
<accession>A0ABV4HEH9</accession>
<evidence type="ECO:0000256" key="3">
    <source>
        <dbReference type="ARBA" id="ARBA00022723"/>
    </source>
</evidence>
<dbReference type="RefSeq" id="WP_051606760.1">
    <property type="nucleotide sequence ID" value="NZ_CP141191.1"/>
</dbReference>
<dbReference type="InterPro" id="IPR008162">
    <property type="entry name" value="Pyrophosphatase"/>
</dbReference>
<dbReference type="SUPFAM" id="SSF50324">
    <property type="entry name" value="Inorganic pyrophosphatase"/>
    <property type="match status" value="1"/>
</dbReference>
<evidence type="ECO:0000256" key="2">
    <source>
        <dbReference type="ARBA" id="ARBA00012146"/>
    </source>
</evidence>
<evidence type="ECO:0000256" key="4">
    <source>
        <dbReference type="ARBA" id="ARBA00022801"/>
    </source>
</evidence>
<keyword evidence="5" id="KW-0460">Magnesium</keyword>
<dbReference type="PANTHER" id="PTHR10286">
    <property type="entry name" value="INORGANIC PYROPHOSPHATASE"/>
    <property type="match status" value="1"/>
</dbReference>
<gene>
    <name evidence="6" type="ORF">ABTW24_15015</name>
</gene>
<dbReference type="Proteomes" id="UP001566204">
    <property type="component" value="Unassembled WGS sequence"/>
</dbReference>
<organism evidence="6 7">
    <name type="scientific">Sphingobacterium thalpophilum</name>
    <dbReference type="NCBI Taxonomy" id="259"/>
    <lineage>
        <taxon>Bacteria</taxon>
        <taxon>Pseudomonadati</taxon>
        <taxon>Bacteroidota</taxon>
        <taxon>Sphingobacteriia</taxon>
        <taxon>Sphingobacteriales</taxon>
        <taxon>Sphingobacteriaceae</taxon>
        <taxon>Sphingobacterium</taxon>
    </lineage>
</organism>
<dbReference type="GeneID" id="78464839"/>
<reference evidence="6 7" key="1">
    <citation type="submission" date="2024-06" db="EMBL/GenBank/DDBJ databases">
        <title>Soil Sphingobacterium thalpophilum.</title>
        <authorList>
            <person name="Yang J."/>
            <person name="Li J."/>
        </authorList>
    </citation>
    <scope>NUCLEOTIDE SEQUENCE [LARGE SCALE GENOMIC DNA]</scope>
    <source>
        <strain evidence="6 7">22g91tb</strain>
    </source>
</reference>
<dbReference type="InterPro" id="IPR036649">
    <property type="entry name" value="Pyrophosphatase_sf"/>
</dbReference>
<sequence length="266" mass="29973">MKDVVCMVETPKNSNAKYNYDPGLGGLVVAKYLPLGFVFPYDFGFIPGTMGQDGDPLDVIVIAEQGSFPGSFLKCRVIGAIKAVQRELDGLIIENDRFLVVPENSKVFANLTRAVQLPDDILAELQYFFSCYSQIEGKDFEPLKVISAKDAVKAIATAKNNMEPIRKIEIFVPLSDDNGKPFPAYLYRNVKRKLIKDFGGVTAYTQAPAEGVWSDEDQKEIKDRIIVYEVMVAEIDRDYWASFRQHLEQQFDQKQLIIRQSTVGLL</sequence>
<keyword evidence="4" id="KW-0378">Hydrolase</keyword>
<evidence type="ECO:0000256" key="5">
    <source>
        <dbReference type="ARBA" id="ARBA00022842"/>
    </source>
</evidence>
<evidence type="ECO:0000313" key="7">
    <source>
        <dbReference type="Proteomes" id="UP001566204"/>
    </source>
</evidence>
<keyword evidence="3" id="KW-0479">Metal-binding</keyword>
<keyword evidence="7" id="KW-1185">Reference proteome</keyword>
<comment type="cofactor">
    <cofactor evidence="1">
        <name>Mg(2+)</name>
        <dbReference type="ChEBI" id="CHEBI:18420"/>
    </cofactor>
</comment>
<proteinExistence type="predicted"/>
<dbReference type="EMBL" id="JBEOQB010000004">
    <property type="protein sequence ID" value="MEZ0452905.1"/>
    <property type="molecule type" value="Genomic_DNA"/>
</dbReference>
<evidence type="ECO:0000313" key="6">
    <source>
        <dbReference type="EMBL" id="MEZ0452905.1"/>
    </source>
</evidence>
<dbReference type="PROSITE" id="PS00387">
    <property type="entry name" value="PPASE"/>
    <property type="match status" value="1"/>
</dbReference>